<feature type="region of interest" description="Disordered" evidence="3">
    <location>
        <begin position="265"/>
        <end position="285"/>
    </location>
</feature>
<dbReference type="EMBL" id="JAAOIC020000002">
    <property type="protein sequence ID" value="KAG8042467.1"/>
    <property type="molecule type" value="Genomic_DNA"/>
</dbReference>
<name>A0A8J5UU39_9HYME</name>
<dbReference type="Proteomes" id="UP000729913">
    <property type="component" value="Unassembled WGS sequence"/>
</dbReference>
<organism evidence="6 7">
    <name type="scientific">Cotesia typhae</name>
    <dbReference type="NCBI Taxonomy" id="2053667"/>
    <lineage>
        <taxon>Eukaryota</taxon>
        <taxon>Metazoa</taxon>
        <taxon>Ecdysozoa</taxon>
        <taxon>Arthropoda</taxon>
        <taxon>Hexapoda</taxon>
        <taxon>Insecta</taxon>
        <taxon>Pterygota</taxon>
        <taxon>Neoptera</taxon>
        <taxon>Endopterygota</taxon>
        <taxon>Hymenoptera</taxon>
        <taxon>Apocrita</taxon>
        <taxon>Ichneumonoidea</taxon>
        <taxon>Braconidae</taxon>
        <taxon>Microgastrinae</taxon>
        <taxon>Cotesia</taxon>
    </lineage>
</organism>
<comment type="similarity">
    <text evidence="1">Belongs to the alpha-carbonic anhydrase family.</text>
</comment>
<feature type="domain" description="Alpha-carbonic anhydrase" evidence="5">
    <location>
        <begin position="19"/>
        <end position="283"/>
    </location>
</feature>
<proteinExistence type="inferred from homology"/>
<feature type="chain" id="PRO_5035223681" description="Alpha-carbonic anhydrase domain-containing protein" evidence="4">
    <location>
        <begin position="21"/>
        <end position="285"/>
    </location>
</feature>
<dbReference type="AlphaFoldDB" id="A0A8J5UU39"/>
<evidence type="ECO:0000256" key="1">
    <source>
        <dbReference type="ARBA" id="ARBA00010718"/>
    </source>
</evidence>
<evidence type="ECO:0000259" key="5">
    <source>
        <dbReference type="PROSITE" id="PS51144"/>
    </source>
</evidence>
<dbReference type="OrthoDB" id="429145at2759"/>
<keyword evidence="4" id="KW-0732">Signal</keyword>
<dbReference type="PROSITE" id="PS51144">
    <property type="entry name" value="ALPHA_CA_2"/>
    <property type="match status" value="1"/>
</dbReference>
<dbReference type="GO" id="GO:0005886">
    <property type="term" value="C:plasma membrane"/>
    <property type="evidence" value="ECO:0007669"/>
    <property type="project" value="TreeGrafter"/>
</dbReference>
<evidence type="ECO:0000313" key="6">
    <source>
        <dbReference type="EMBL" id="KAG8042467.1"/>
    </source>
</evidence>
<evidence type="ECO:0000256" key="3">
    <source>
        <dbReference type="SAM" id="MobiDB-lite"/>
    </source>
</evidence>
<dbReference type="PANTHER" id="PTHR18952:SF265">
    <property type="entry name" value="CARBONIC ANHYDRASE"/>
    <property type="match status" value="1"/>
</dbReference>
<evidence type="ECO:0000313" key="7">
    <source>
        <dbReference type="Proteomes" id="UP000729913"/>
    </source>
</evidence>
<dbReference type="SMART" id="SM01057">
    <property type="entry name" value="Carb_anhydrase"/>
    <property type="match status" value="1"/>
</dbReference>
<feature type="signal peptide" evidence="4">
    <location>
        <begin position="1"/>
        <end position="20"/>
    </location>
</feature>
<dbReference type="CDD" id="cd00326">
    <property type="entry name" value="alpha_CA"/>
    <property type="match status" value="1"/>
</dbReference>
<dbReference type="GO" id="GO:0008270">
    <property type="term" value="F:zinc ion binding"/>
    <property type="evidence" value="ECO:0007669"/>
    <property type="project" value="InterPro"/>
</dbReference>
<reference evidence="6" key="2">
    <citation type="submission" date="2021-04" db="EMBL/GenBank/DDBJ databases">
        <title>Genome-wide patterns of bracovirus chromosomal integration into multiple host tissues during parasitism.</title>
        <authorList>
            <person name="Chebbi M.A.C."/>
        </authorList>
    </citation>
    <scope>NUCLEOTIDE SEQUENCE</scope>
    <source>
        <tissue evidence="6">Whole body</tissue>
    </source>
</reference>
<reference evidence="6" key="1">
    <citation type="submission" date="2020-03" db="EMBL/GenBank/DDBJ databases">
        <authorList>
            <person name="Chebbi M.A."/>
            <person name="Drezen J.M."/>
        </authorList>
    </citation>
    <scope>NUCLEOTIDE SEQUENCE</scope>
    <source>
        <tissue evidence="6">Whole body</tissue>
    </source>
</reference>
<comment type="catalytic activity">
    <reaction evidence="2">
        <text>hydrogencarbonate + H(+) = CO2 + H2O</text>
        <dbReference type="Rhea" id="RHEA:10748"/>
        <dbReference type="ChEBI" id="CHEBI:15377"/>
        <dbReference type="ChEBI" id="CHEBI:15378"/>
        <dbReference type="ChEBI" id="CHEBI:16526"/>
        <dbReference type="ChEBI" id="CHEBI:17544"/>
        <dbReference type="EC" id="4.2.1.1"/>
    </reaction>
</comment>
<evidence type="ECO:0000256" key="4">
    <source>
        <dbReference type="SAM" id="SignalP"/>
    </source>
</evidence>
<dbReference type="GO" id="GO:0004089">
    <property type="term" value="F:carbonate dehydratase activity"/>
    <property type="evidence" value="ECO:0007669"/>
    <property type="project" value="UniProtKB-EC"/>
</dbReference>
<comment type="caution">
    <text evidence="6">The sequence shown here is derived from an EMBL/GenBank/DDBJ whole genome shotgun (WGS) entry which is preliminary data.</text>
</comment>
<keyword evidence="7" id="KW-1185">Reference proteome</keyword>
<gene>
    <name evidence="6" type="ORF">G9C98_005101</name>
</gene>
<dbReference type="InterPro" id="IPR001148">
    <property type="entry name" value="CA_dom"/>
</dbReference>
<dbReference type="Pfam" id="PF00194">
    <property type="entry name" value="Carb_anhydrase"/>
    <property type="match status" value="1"/>
</dbReference>
<protein>
    <recommendedName>
        <fullName evidence="5">Alpha-carbonic anhydrase domain-containing protein</fullName>
    </recommendedName>
</protein>
<sequence length="285" mass="32717">MNLDKQQILFFAHLIHLISAWEYKDVDLWENEYPSCGGVQQSPINLDDIGKNFKSSQKIILKRYNTTPKKMTVKNNGHTVEIKPEWDESHNKKPRVIKDGKKYEVVQIHYHWGTSDNSGSEHIFNDFTITTFINFTQKFSTSLEVHVVHWNPEYGSFDPEQGEGILVLGNLYITNESYSSEYLDILTSSFPSIIEPDSDPVEVKPFPLSKIFNDGWADTYLTYTGSLTTPPCSEGVAWVILNHPSTVNSQQIEVFRTIKFSHGDDHNNRPIQSPNERKITPVSMY</sequence>
<dbReference type="InterPro" id="IPR023561">
    <property type="entry name" value="Carbonic_anhydrase_a-class"/>
</dbReference>
<evidence type="ECO:0000256" key="2">
    <source>
        <dbReference type="ARBA" id="ARBA00048348"/>
    </source>
</evidence>
<dbReference type="PANTHER" id="PTHR18952">
    <property type="entry name" value="CARBONIC ANHYDRASE"/>
    <property type="match status" value="1"/>
</dbReference>
<accession>A0A8J5UU39</accession>